<evidence type="ECO:0000313" key="3">
    <source>
        <dbReference type="Proteomes" id="UP001261125"/>
    </source>
</evidence>
<evidence type="ECO:0000313" key="2">
    <source>
        <dbReference type="EMBL" id="MDU0344422.1"/>
    </source>
</evidence>
<dbReference type="InterPro" id="IPR055259">
    <property type="entry name" value="YkvP/CgeB_Glyco_trans-like"/>
</dbReference>
<dbReference type="RefSeq" id="WP_316003242.1">
    <property type="nucleotide sequence ID" value="NZ_JAWDIT010000001.1"/>
</dbReference>
<name>A0ABU3SHZ2_9MICO</name>
<accession>A0ABU3SHZ2</accession>
<organism evidence="2 3">
    <name type="scientific">Microbacterium phycohabitans</name>
    <dbReference type="NCBI Taxonomy" id="3075993"/>
    <lineage>
        <taxon>Bacteria</taxon>
        <taxon>Bacillati</taxon>
        <taxon>Actinomycetota</taxon>
        <taxon>Actinomycetes</taxon>
        <taxon>Micrococcales</taxon>
        <taxon>Microbacteriaceae</taxon>
        <taxon>Microbacterium</taxon>
    </lineage>
</organism>
<dbReference type="Proteomes" id="UP001261125">
    <property type="component" value="Unassembled WGS sequence"/>
</dbReference>
<feature type="domain" description="Spore protein YkvP/CgeB glycosyl transferase-like" evidence="1">
    <location>
        <begin position="589"/>
        <end position="728"/>
    </location>
</feature>
<dbReference type="EMBL" id="JAWDIT010000001">
    <property type="protein sequence ID" value="MDU0344422.1"/>
    <property type="molecule type" value="Genomic_DNA"/>
</dbReference>
<reference evidence="2 3" key="1">
    <citation type="submission" date="2023-09" db="EMBL/GenBank/DDBJ databases">
        <title>Microbacterium fusihabitans sp. nov., Microbacterium phycihabitans sp. nov., and Microbacterium cervinum sp. nov., isolated from dried seaweeds of beach.</title>
        <authorList>
            <person name="Lee S.D."/>
        </authorList>
    </citation>
    <scope>NUCLEOTIDE SEQUENCE [LARGE SCALE GENOMIC DNA]</scope>
    <source>
        <strain evidence="2 3">KSW2-29</strain>
    </source>
</reference>
<protein>
    <recommendedName>
        <fullName evidence="1">Spore protein YkvP/CgeB glycosyl transferase-like domain-containing protein</fullName>
    </recommendedName>
</protein>
<sequence>MLTALRSRVRAARDLRLLRPLVARADRLWWARVIRRAGIVDLDYVRAQVGRPLSEAAAVRRYVNGGFREGLRLSPLFVDTAVGDHLPEAWRVPALYAYLVADPRGLQVSPLWDAVAYGERHPDAWDTPGGPLGHAWRHRGTHSIPLGPRSEPAAASWPDVSRVIVEAARRARVGGEVSPAPGNEPLGRELILAIGPEEWDFDESFAEAVAFSDAPGQGVAIAVLDDRAEDWTLASMLAAGRPRVRVSRRRHDDATLALDELLTSSRAEVVVVRGPNQTLTAADAMRLAERVEERPVGTLLAPVWRDGDGTIAAVGATADGRFLAGHPIEDLDSLAPVTDLEVPALAGSTFAARRADVSVALQGPDAAARLDGRAIVALDVETRTRSRAASADLPAELPAGDALLLRAGWERHDDGPLPRVRRPQRLIELPDGERVPALRWALRTAAPVGPRAEGWGDTHFARALADALRRLGQEVVIDSYPARTRPTRHLDDVTVALRGPEPLEASPTGISLLWVISHPDQIGPRDVAGFHEVFAASAPWAQATGRELGVSITALLQCTDATRFHPAGRPRGSDILFVGTARGILRPSVVEPIRAGIPVTVIGPDWRGWIPAERIAATGVRNDELPALYESAGVVLNDHWPAMQERGFIGNRLFDVVAAGGRAISDQVEGIEELFGGAVRIWENVPELIGLLSGDLERVFPSSADLDAVSARIRIEHSFDARARTLLDAALRHR</sequence>
<gene>
    <name evidence="2" type="ORF">RWH44_01785</name>
</gene>
<dbReference type="Pfam" id="PF13524">
    <property type="entry name" value="Glyco_trans_1_2"/>
    <property type="match status" value="1"/>
</dbReference>
<keyword evidence="3" id="KW-1185">Reference proteome</keyword>
<comment type="caution">
    <text evidence="2">The sequence shown here is derived from an EMBL/GenBank/DDBJ whole genome shotgun (WGS) entry which is preliminary data.</text>
</comment>
<proteinExistence type="predicted"/>
<evidence type="ECO:0000259" key="1">
    <source>
        <dbReference type="Pfam" id="PF13524"/>
    </source>
</evidence>